<keyword evidence="2" id="KW-0472">Membrane</keyword>
<comment type="caution">
    <text evidence="3">The sequence shown here is derived from an EMBL/GenBank/DDBJ whole genome shotgun (WGS) entry which is preliminary data.</text>
</comment>
<gene>
    <name evidence="3" type="ORF">EYF80_052733</name>
</gene>
<accession>A0A4Z2F7D2</accession>
<dbReference type="EMBL" id="SRLO01001533">
    <property type="protein sequence ID" value="TNN37109.1"/>
    <property type="molecule type" value="Genomic_DNA"/>
</dbReference>
<evidence type="ECO:0000256" key="1">
    <source>
        <dbReference type="SAM" id="MobiDB-lite"/>
    </source>
</evidence>
<feature type="transmembrane region" description="Helical" evidence="2">
    <location>
        <begin position="206"/>
        <end position="227"/>
    </location>
</feature>
<evidence type="ECO:0000313" key="3">
    <source>
        <dbReference type="EMBL" id="TNN37109.1"/>
    </source>
</evidence>
<feature type="region of interest" description="Disordered" evidence="1">
    <location>
        <begin position="44"/>
        <end position="144"/>
    </location>
</feature>
<organism evidence="3 4">
    <name type="scientific">Liparis tanakae</name>
    <name type="common">Tanaka's snailfish</name>
    <dbReference type="NCBI Taxonomy" id="230148"/>
    <lineage>
        <taxon>Eukaryota</taxon>
        <taxon>Metazoa</taxon>
        <taxon>Chordata</taxon>
        <taxon>Craniata</taxon>
        <taxon>Vertebrata</taxon>
        <taxon>Euteleostomi</taxon>
        <taxon>Actinopterygii</taxon>
        <taxon>Neopterygii</taxon>
        <taxon>Teleostei</taxon>
        <taxon>Neoteleostei</taxon>
        <taxon>Acanthomorphata</taxon>
        <taxon>Eupercaria</taxon>
        <taxon>Perciformes</taxon>
        <taxon>Cottioidei</taxon>
        <taxon>Cottales</taxon>
        <taxon>Liparidae</taxon>
        <taxon>Liparis</taxon>
    </lineage>
</organism>
<keyword evidence="4" id="KW-1185">Reference proteome</keyword>
<proteinExistence type="predicted"/>
<evidence type="ECO:0000256" key="2">
    <source>
        <dbReference type="SAM" id="Phobius"/>
    </source>
</evidence>
<feature type="compositionally biased region" description="Basic and acidic residues" evidence="1">
    <location>
        <begin position="128"/>
        <end position="143"/>
    </location>
</feature>
<name>A0A4Z2F7D2_9TELE</name>
<feature type="compositionally biased region" description="Basic residues" evidence="1">
    <location>
        <begin position="63"/>
        <end position="82"/>
    </location>
</feature>
<dbReference type="Proteomes" id="UP000314294">
    <property type="component" value="Unassembled WGS sequence"/>
</dbReference>
<sequence length="341" mass="38255">MQIAYPRASTSCRISRDKFLHQRQQHGTVRSHRASVLTELGTRMRMKVRSETNENPAPAWVLTRRREKKKKKKQKKKKKKVRVRELRIHRSSPFTSGEGDRTQDPSSLHRTQDPSSLHRTRYPSSPHRTRDPSSPHRTRDPSSLRRTSFIVSCRDGPPLQLVYCAPWKQLCSPLAMGGCVGRYWEGWEDTQSRGSSRNGGRGDKRFAVLLDVALIMTGGVWIAASALSERKRHACNPTRAEDGGADSADVSEPLRSFDPDDNVDDVAYCLFRIFTGVTDRDLRPSKIMSVSVFPANVAVGWIFTVQAFFTAEVPKALAVARGVFPPLIGINGLLPAPPRSE</sequence>
<protein>
    <submittedName>
        <fullName evidence="3">Uncharacterized protein</fullName>
    </submittedName>
</protein>
<reference evidence="3 4" key="1">
    <citation type="submission" date="2019-03" db="EMBL/GenBank/DDBJ databases">
        <title>First draft genome of Liparis tanakae, snailfish: a comprehensive survey of snailfish specific genes.</title>
        <authorList>
            <person name="Kim W."/>
            <person name="Song I."/>
            <person name="Jeong J.-H."/>
            <person name="Kim D."/>
            <person name="Kim S."/>
            <person name="Ryu S."/>
            <person name="Song J.Y."/>
            <person name="Lee S.K."/>
        </authorList>
    </citation>
    <scope>NUCLEOTIDE SEQUENCE [LARGE SCALE GENOMIC DNA]</scope>
    <source>
        <tissue evidence="3">Muscle</tissue>
    </source>
</reference>
<dbReference type="AlphaFoldDB" id="A0A4Z2F7D2"/>
<evidence type="ECO:0000313" key="4">
    <source>
        <dbReference type="Proteomes" id="UP000314294"/>
    </source>
</evidence>
<feature type="compositionally biased region" description="Polar residues" evidence="1">
    <location>
        <begin position="104"/>
        <end position="117"/>
    </location>
</feature>
<keyword evidence="2" id="KW-1133">Transmembrane helix</keyword>
<keyword evidence="2" id="KW-0812">Transmembrane</keyword>